<protein>
    <submittedName>
        <fullName evidence="9">DNA internalization-related competence protein ComEC/Rec2</fullName>
    </submittedName>
</protein>
<dbReference type="Proteomes" id="UP000037178">
    <property type="component" value="Unassembled WGS sequence"/>
</dbReference>
<dbReference type="NCBIfam" id="TIGR00360">
    <property type="entry name" value="ComEC_N-term"/>
    <property type="match status" value="1"/>
</dbReference>
<organism evidence="9 10">
    <name type="scientific">Candidatus Rhodobacter oscarellae</name>
    <dbReference type="NCBI Taxonomy" id="1675527"/>
    <lineage>
        <taxon>Bacteria</taxon>
        <taxon>Pseudomonadati</taxon>
        <taxon>Pseudomonadota</taxon>
        <taxon>Alphaproteobacteria</taxon>
        <taxon>Rhodobacterales</taxon>
        <taxon>Rhodobacter group</taxon>
        <taxon>Rhodobacter</taxon>
    </lineage>
</organism>
<feature type="transmembrane region" description="Helical" evidence="6">
    <location>
        <begin position="12"/>
        <end position="31"/>
    </location>
</feature>
<dbReference type="InterPro" id="IPR004477">
    <property type="entry name" value="ComEC_N"/>
</dbReference>
<name>A0A0J9E1A8_9RHOB</name>
<comment type="caution">
    <text evidence="9">The sequence shown here is derived from an EMBL/GenBank/DDBJ whole genome shotgun (WGS) entry which is preliminary data.</text>
</comment>
<feature type="domain" description="DUF4131" evidence="8">
    <location>
        <begin position="42"/>
        <end position="191"/>
    </location>
</feature>
<comment type="subcellular location">
    <subcellularLocation>
        <location evidence="1">Cell membrane</location>
        <topology evidence="1">Multi-pass membrane protein</topology>
    </subcellularLocation>
</comment>
<feature type="transmembrane region" description="Helical" evidence="6">
    <location>
        <begin position="337"/>
        <end position="354"/>
    </location>
</feature>
<accession>A0A0J9E1A8</accession>
<keyword evidence="10" id="KW-1185">Reference proteome</keyword>
<evidence type="ECO:0000256" key="1">
    <source>
        <dbReference type="ARBA" id="ARBA00004651"/>
    </source>
</evidence>
<dbReference type="STRING" id="1675527.AIOL_001620"/>
<feature type="transmembrane region" description="Helical" evidence="6">
    <location>
        <begin position="291"/>
        <end position="309"/>
    </location>
</feature>
<feature type="transmembrane region" description="Helical" evidence="6">
    <location>
        <begin position="37"/>
        <end position="57"/>
    </location>
</feature>
<dbReference type="PATRIC" id="fig|1675527.3.peg.1715"/>
<feature type="transmembrane region" description="Helical" evidence="6">
    <location>
        <begin position="64"/>
        <end position="82"/>
    </location>
</feature>
<dbReference type="PROSITE" id="PS51257">
    <property type="entry name" value="PROKAR_LIPOPROTEIN"/>
    <property type="match status" value="1"/>
</dbReference>
<evidence type="ECO:0000256" key="6">
    <source>
        <dbReference type="SAM" id="Phobius"/>
    </source>
</evidence>
<feature type="transmembrane region" description="Helical" evidence="6">
    <location>
        <begin position="465"/>
        <end position="482"/>
    </location>
</feature>
<gene>
    <name evidence="9" type="ORF">AIOL_001620</name>
</gene>
<dbReference type="AlphaFoldDB" id="A0A0J9E1A8"/>
<feature type="transmembrane region" description="Helical" evidence="6">
    <location>
        <begin position="488"/>
        <end position="505"/>
    </location>
</feature>
<dbReference type="InterPro" id="IPR052159">
    <property type="entry name" value="Competence_DNA_uptake"/>
</dbReference>
<keyword evidence="5 6" id="KW-0472">Membrane</keyword>
<feature type="transmembrane region" description="Helical" evidence="6">
    <location>
        <begin position="360"/>
        <end position="382"/>
    </location>
</feature>
<keyword evidence="2" id="KW-1003">Cell membrane</keyword>
<dbReference type="RefSeq" id="WP_049642519.1">
    <property type="nucleotide sequence ID" value="NZ_LFTY01000002.1"/>
</dbReference>
<evidence type="ECO:0000313" key="9">
    <source>
        <dbReference type="EMBL" id="KMW56666.1"/>
    </source>
</evidence>
<dbReference type="PANTHER" id="PTHR30619:SF1">
    <property type="entry name" value="RECOMBINATION PROTEIN 2"/>
    <property type="match status" value="1"/>
</dbReference>
<evidence type="ECO:0000256" key="4">
    <source>
        <dbReference type="ARBA" id="ARBA00022989"/>
    </source>
</evidence>
<keyword evidence="4 6" id="KW-1133">Transmembrane helix</keyword>
<feature type="domain" description="ComEC/Rec2-related protein" evidence="7">
    <location>
        <begin position="233"/>
        <end position="508"/>
    </location>
</feature>
<reference evidence="9 10" key="1">
    <citation type="submission" date="2015-06" db="EMBL/GenBank/DDBJ databases">
        <title>Draft genome sequence of an Alphaproteobacteria species associated to the Mediterranean sponge Oscarella lobularis.</title>
        <authorList>
            <person name="Jourda C."/>
            <person name="Santini S."/>
            <person name="Claverie J.-M."/>
        </authorList>
    </citation>
    <scope>NUCLEOTIDE SEQUENCE [LARGE SCALE GENOMIC DNA]</scope>
    <source>
        <strain evidence="9">IGS</strain>
    </source>
</reference>
<evidence type="ECO:0000259" key="8">
    <source>
        <dbReference type="Pfam" id="PF13567"/>
    </source>
</evidence>
<dbReference type="PANTHER" id="PTHR30619">
    <property type="entry name" value="DNA INTERNALIZATION/COMPETENCE PROTEIN COMEC/REC2"/>
    <property type="match status" value="1"/>
</dbReference>
<feature type="transmembrane region" description="Helical" evidence="6">
    <location>
        <begin position="256"/>
        <end position="279"/>
    </location>
</feature>
<dbReference type="InterPro" id="IPR025405">
    <property type="entry name" value="DUF4131"/>
</dbReference>
<feature type="transmembrane region" description="Helical" evidence="6">
    <location>
        <begin position="394"/>
        <end position="416"/>
    </location>
</feature>
<dbReference type="EMBL" id="LFTY01000002">
    <property type="protein sequence ID" value="KMW56666.1"/>
    <property type="molecule type" value="Genomic_DNA"/>
</dbReference>
<evidence type="ECO:0000256" key="2">
    <source>
        <dbReference type="ARBA" id="ARBA00022475"/>
    </source>
</evidence>
<evidence type="ECO:0000313" key="10">
    <source>
        <dbReference type="Proteomes" id="UP000037178"/>
    </source>
</evidence>
<dbReference type="GO" id="GO:0005886">
    <property type="term" value="C:plasma membrane"/>
    <property type="evidence" value="ECO:0007669"/>
    <property type="project" value="UniProtKB-SubCell"/>
</dbReference>
<dbReference type="OrthoDB" id="9790149at2"/>
<evidence type="ECO:0000256" key="5">
    <source>
        <dbReference type="ARBA" id="ARBA00023136"/>
    </source>
</evidence>
<keyword evidence="3 6" id="KW-0812">Transmembrane</keyword>
<evidence type="ECO:0000256" key="3">
    <source>
        <dbReference type="ARBA" id="ARBA00022692"/>
    </source>
</evidence>
<evidence type="ECO:0000259" key="7">
    <source>
        <dbReference type="Pfam" id="PF03772"/>
    </source>
</evidence>
<proteinExistence type="predicted"/>
<dbReference type="Pfam" id="PF03772">
    <property type="entry name" value="Competence"/>
    <property type="match status" value="1"/>
</dbReference>
<sequence length="675" mass="71508">MLARVLNAQRGHLFYWAPVLLAMGIGCYFALRFEPSLAHFGAIAGLAACLLLIAAVTPPETRPIPIGSALFLLGFLLAGARAHSVAEPVLGFRYYGPIEGRIVAVDRSHSDKLRLTLDQVRLDRVRPGRTPAKVRVSLHGERHFDPVPGLRVMMTGHLSPPQGPVEPGGFDFRLMAWFQGLGAVGYTRTPALIAAPAEQGAFELWVHRLRLRISLAVQDALPGRAGAFAAAVTTGDRSGMDRAVIEDLRSSNLSHLLAISGLHMGLLTGVVFAGFRLSLALVPRLALRLPVKKIAAVAALLAGAFYYLLSGGNVATERAFIMVSVMFAAILLDRRAITIRAVAIAALIVLLLRPETLISPGFQMSFAATTALVAVFGALREWNSHVLPKWSRPVLAVVLSSAVAGLATAPVAAAHFNRLADFGLLANVLSVPMMGLVVMPGAVLAAALAPLGLAWVGLAVMRPGIDWILGVAGWVANLEGAVTPVVTPSGWVLPILALGALWLVLWRGPARALGLAPITAAFVLWALADRPQVLVAESGGLVGVLTAQGRALSKPKGDGFTAEVWLENDGDAVAQETAFERYGFLGPKGDMRLELRGHRIALLSGRGLEARVAEACRSADVIVVAKRLEGPVPCDVYDQARLREVGALSVTFEAGALKLQGAKERAGVRPWSGAR</sequence>
<dbReference type="Pfam" id="PF13567">
    <property type="entry name" value="DUF4131"/>
    <property type="match status" value="1"/>
</dbReference>